<dbReference type="PANTHER" id="PTHR10037:SF62">
    <property type="entry name" value="SODIUM CHANNEL PROTEIN 60E"/>
    <property type="match status" value="1"/>
</dbReference>
<dbReference type="Gene3D" id="1.20.120.350">
    <property type="entry name" value="Voltage-gated potassium channels. Chain C"/>
    <property type="match status" value="3"/>
</dbReference>
<feature type="transmembrane region" description="Helical" evidence="12">
    <location>
        <begin position="811"/>
        <end position="830"/>
    </location>
</feature>
<organism evidence="14 15">
    <name type="scientific">Chrysochromulina tobinii</name>
    <dbReference type="NCBI Taxonomy" id="1460289"/>
    <lineage>
        <taxon>Eukaryota</taxon>
        <taxon>Haptista</taxon>
        <taxon>Haptophyta</taxon>
        <taxon>Prymnesiophyceae</taxon>
        <taxon>Prymnesiales</taxon>
        <taxon>Chrysochromulinaceae</taxon>
        <taxon>Chrysochromulina</taxon>
    </lineage>
</organism>
<feature type="region of interest" description="Disordered" evidence="11">
    <location>
        <begin position="873"/>
        <end position="915"/>
    </location>
</feature>
<evidence type="ECO:0000256" key="1">
    <source>
        <dbReference type="ARBA" id="ARBA00004141"/>
    </source>
</evidence>
<dbReference type="Pfam" id="PF25296">
    <property type="entry name" value="Decapeptide"/>
    <property type="match status" value="1"/>
</dbReference>
<dbReference type="InterPro" id="IPR043203">
    <property type="entry name" value="VGCC_Ca_Na"/>
</dbReference>
<dbReference type="OrthoDB" id="2984333at2759"/>
<feature type="transmembrane region" description="Helical" evidence="12">
    <location>
        <begin position="354"/>
        <end position="373"/>
    </location>
</feature>
<keyword evidence="15" id="KW-1185">Reference proteome</keyword>
<keyword evidence="7" id="KW-0406">Ion transport</keyword>
<feature type="transmembrane region" description="Helical" evidence="12">
    <location>
        <begin position="743"/>
        <end position="771"/>
    </location>
</feature>
<keyword evidence="10" id="KW-0407">Ion channel</keyword>
<protein>
    <recommendedName>
        <fullName evidence="13">Ion transport domain-containing protein</fullName>
    </recommendedName>
</protein>
<evidence type="ECO:0000256" key="12">
    <source>
        <dbReference type="SAM" id="Phobius"/>
    </source>
</evidence>
<dbReference type="InterPro" id="IPR027359">
    <property type="entry name" value="Volt_channel_dom_sf"/>
</dbReference>
<evidence type="ECO:0000256" key="6">
    <source>
        <dbReference type="ARBA" id="ARBA00022989"/>
    </source>
</evidence>
<dbReference type="FunFam" id="1.20.120.350:FF:000009">
    <property type="entry name" value="Voltage-dependent T-type calcium channel subunit alpha"/>
    <property type="match status" value="1"/>
</dbReference>
<feature type="domain" description="Ion transport" evidence="13">
    <location>
        <begin position="623"/>
        <end position="874"/>
    </location>
</feature>
<keyword evidence="2" id="KW-0813">Transport</keyword>
<dbReference type="AlphaFoldDB" id="A0A0M0JN65"/>
<reference evidence="15" key="1">
    <citation type="journal article" date="2015" name="PLoS Genet.">
        <title>Genome Sequence and Transcriptome Analyses of Chrysochromulina tobin: Metabolic Tools for Enhanced Algal Fitness in the Prominent Order Prymnesiales (Haptophyceae).</title>
        <authorList>
            <person name="Hovde B.T."/>
            <person name="Deodato C.R."/>
            <person name="Hunsperger H.M."/>
            <person name="Ryken S.A."/>
            <person name="Yost W."/>
            <person name="Jha R.K."/>
            <person name="Patterson J."/>
            <person name="Monnat R.J. Jr."/>
            <person name="Barlow S.B."/>
            <person name="Starkenburg S.R."/>
            <person name="Cattolico R.A."/>
        </authorList>
    </citation>
    <scope>NUCLEOTIDE SEQUENCE</scope>
    <source>
        <strain evidence="15">CCMP291</strain>
    </source>
</reference>
<comment type="subcellular location">
    <subcellularLocation>
        <location evidence="1">Membrane</location>
        <topology evidence="1">Multi-pass membrane protein</topology>
    </subcellularLocation>
</comment>
<comment type="caution">
    <text evidence="14">The sequence shown here is derived from an EMBL/GenBank/DDBJ whole genome shotgun (WGS) entry which is preliminary data.</text>
</comment>
<proteinExistence type="predicted"/>
<feature type="domain" description="Ion transport" evidence="13">
    <location>
        <begin position="973"/>
        <end position="1096"/>
    </location>
</feature>
<feature type="transmembrane region" description="Helical" evidence="12">
    <location>
        <begin position="624"/>
        <end position="645"/>
    </location>
</feature>
<dbReference type="InterPro" id="IPR057481">
    <property type="entry name" value="Decapeptide"/>
</dbReference>
<gene>
    <name evidence="14" type="ORF">Ctob_007637</name>
</gene>
<evidence type="ECO:0000259" key="13">
    <source>
        <dbReference type="Pfam" id="PF00520"/>
    </source>
</evidence>
<feature type="non-terminal residue" evidence="14">
    <location>
        <position position="1097"/>
    </location>
</feature>
<evidence type="ECO:0000313" key="15">
    <source>
        <dbReference type="Proteomes" id="UP000037460"/>
    </source>
</evidence>
<sequence>MELYRRELSAIEMVRAGFTHDVVRQAGFSVEEMLEAGVLVHRSEAIHPRELREAGYTGEQLRLSGYKPNELRRELRISMRELKEAGYTAAALKADGFGPAELREAGFDLASIRRAGFSAAQLHRKGGYTLRDLREAGYSIQQLHAIGGDVTPQALLSAGFSQLELRQFLNNLQRGGGGFSDKKETQSKNLFALTRAVKKDERERKSFALPEVVKPGLVALYADPPAKIIKGDVSGRTYGGRSFGCLRPYHLPRRLAIHALESCCFEPFILTVILANLLTMAWASPLDPPGTWKADFLERIEPIYLYIYTVELALKTIAYGLTGTPSPYLHDPCLPDMPALVESILFALPKLGNIVGLCAFTFLLFGIVGAQLFGGALHYRCASAGFDAAAAAALIQCGWTRESPRKLDECGWTAVEQAPFDTQVACNPEMPSACDDLAAEALGAGEGSGGIDGCRLFEASMSGGLLSFDSVPLAQIILMQIITFDDWATSMYALMASVSPWVVVYYMAALVIGGFFITNLFLAVLFDEFLTVKRIDKATEAMLGGARAPAQVPAPAKSAEMSAEMASTKAKSVRKGKGGKGGGNGGEADALLEASAARSDGLDPPPIPPSRWVEAFHSAAVSSWLSTASTALVLLNMVLMAVPYYGMAPAFAELLEEAITTITLLFSAEMGIKLLGLGCNGYWSDGWNTLDGTLVTMSLAELLIMEIVGDLKVPNLSFLRVLRMLRILRILRLMKSWEGLYKVVMAFGRALSQMGALATLMLLMLSVFSLIGMQLFGGMYSTEHGYSAEPCPAGECTDPELLEKPYYHFDYFGPAMLTVLCVATGAWTDGMLASSDVYGPVVVLYFVPVALIGVFLLLNLFVGVLLNAFGEEEEEPAASSDEPNASDETPASDEAPAEEAQPNEHSHSQPNAASSSAIAAPGAVSGASKKRGSSPDTAPPALQPAVWPRDYSCLLCSPTNPVRALCRALVEQPCFDALIMLLILGSTLSLALDSPRNDPNSELEATLGLLDVVWTAAFTCELLLKVIAYGFVGGKGTYLSSWWNWLDFSIVTASLLTLAADALPQFAFLQPLKTLRILRVLRPLRLIARDPGMKLIV</sequence>
<accession>A0A0M0JN65</accession>
<evidence type="ECO:0000313" key="14">
    <source>
        <dbReference type="EMBL" id="KOO28009.1"/>
    </source>
</evidence>
<keyword evidence="5" id="KW-0851">Voltage-gated channel</keyword>
<keyword evidence="6 12" id="KW-1133">Transmembrane helix</keyword>
<keyword evidence="8 12" id="KW-0472">Membrane</keyword>
<dbReference type="Gene3D" id="1.10.287.70">
    <property type="match status" value="2"/>
</dbReference>
<evidence type="ECO:0000256" key="11">
    <source>
        <dbReference type="SAM" id="MobiDB-lite"/>
    </source>
</evidence>
<dbReference type="Pfam" id="PF00520">
    <property type="entry name" value="Ion_trans"/>
    <property type="match status" value="4"/>
</dbReference>
<keyword evidence="9" id="KW-0325">Glycoprotein</keyword>
<name>A0A0M0JN65_9EUKA</name>
<feature type="transmembrane region" description="Helical" evidence="12">
    <location>
        <begin position="503"/>
        <end position="526"/>
    </location>
</feature>
<dbReference type="GO" id="GO:0005248">
    <property type="term" value="F:voltage-gated sodium channel activity"/>
    <property type="evidence" value="ECO:0007669"/>
    <property type="project" value="TreeGrafter"/>
</dbReference>
<dbReference type="SUPFAM" id="SSF81324">
    <property type="entry name" value="Voltage-gated potassium channels"/>
    <property type="match status" value="3"/>
</dbReference>
<feature type="transmembrane region" description="Helical" evidence="12">
    <location>
        <begin position="842"/>
        <end position="866"/>
    </location>
</feature>
<dbReference type="EMBL" id="JWZX01002634">
    <property type="protein sequence ID" value="KOO28009.1"/>
    <property type="molecule type" value="Genomic_DNA"/>
</dbReference>
<feature type="domain" description="Ion transport" evidence="13">
    <location>
        <begin position="337"/>
        <end position="531"/>
    </location>
</feature>
<feature type="transmembrane region" description="Helical" evidence="12">
    <location>
        <begin position="465"/>
        <end position="483"/>
    </location>
</feature>
<evidence type="ECO:0000256" key="3">
    <source>
        <dbReference type="ARBA" id="ARBA00022692"/>
    </source>
</evidence>
<evidence type="ECO:0000256" key="4">
    <source>
        <dbReference type="ARBA" id="ARBA00022737"/>
    </source>
</evidence>
<dbReference type="PANTHER" id="PTHR10037">
    <property type="entry name" value="VOLTAGE-GATED CATION CHANNEL CALCIUM AND SODIUM"/>
    <property type="match status" value="1"/>
</dbReference>
<evidence type="ECO:0000256" key="9">
    <source>
        <dbReference type="ARBA" id="ARBA00023180"/>
    </source>
</evidence>
<evidence type="ECO:0000256" key="10">
    <source>
        <dbReference type="ARBA" id="ARBA00023303"/>
    </source>
</evidence>
<keyword evidence="4" id="KW-0677">Repeat</keyword>
<dbReference type="InterPro" id="IPR005821">
    <property type="entry name" value="Ion_trans_dom"/>
</dbReference>
<feature type="compositionally biased region" description="Low complexity" evidence="11">
    <location>
        <begin position="877"/>
        <end position="888"/>
    </location>
</feature>
<evidence type="ECO:0000256" key="8">
    <source>
        <dbReference type="ARBA" id="ARBA00023136"/>
    </source>
</evidence>
<evidence type="ECO:0000256" key="7">
    <source>
        <dbReference type="ARBA" id="ARBA00023065"/>
    </source>
</evidence>
<dbReference type="GO" id="GO:0001518">
    <property type="term" value="C:voltage-gated sodium channel complex"/>
    <property type="evidence" value="ECO:0007669"/>
    <property type="project" value="TreeGrafter"/>
</dbReference>
<evidence type="ECO:0000256" key="2">
    <source>
        <dbReference type="ARBA" id="ARBA00022448"/>
    </source>
</evidence>
<keyword evidence="3 12" id="KW-0812">Transmembrane</keyword>
<dbReference type="Proteomes" id="UP000037460">
    <property type="component" value="Unassembled WGS sequence"/>
</dbReference>
<evidence type="ECO:0000256" key="5">
    <source>
        <dbReference type="ARBA" id="ARBA00022882"/>
    </source>
</evidence>
<feature type="domain" description="Ion transport" evidence="13">
    <location>
        <begin position="264"/>
        <end position="332"/>
    </location>
</feature>